<dbReference type="Pfam" id="PF00109">
    <property type="entry name" value="ketoacyl-synt"/>
    <property type="match status" value="1"/>
</dbReference>
<dbReference type="SMART" id="SM00823">
    <property type="entry name" value="PKS_PP"/>
    <property type="match status" value="2"/>
</dbReference>
<evidence type="ECO:0000313" key="12">
    <source>
        <dbReference type="Proteomes" id="UP001174936"/>
    </source>
</evidence>
<dbReference type="CDD" id="cd00833">
    <property type="entry name" value="PKS"/>
    <property type="match status" value="1"/>
</dbReference>
<evidence type="ECO:0000259" key="10">
    <source>
        <dbReference type="PROSITE" id="PS52004"/>
    </source>
</evidence>
<evidence type="ECO:0000256" key="4">
    <source>
        <dbReference type="ARBA" id="ARBA00022603"/>
    </source>
</evidence>
<dbReference type="Pfam" id="PF13193">
    <property type="entry name" value="AMP-binding_C"/>
    <property type="match status" value="1"/>
</dbReference>
<sequence>MHLLSPEDNQGHWQGTANGLSAKEPNGLTQCEGQTDFWNKCVHELLERTSNEFHDKTALICGDRTLSFSELDSLSDRISRALIHRHVGEGDLVGVALDRSVELIAALIGVWKTGAAYVPIDPTLPTERIHQMLEDAEPKLVVAHAGREGDYGEASTLSVEEVGKEGPLEAEDARIRTPPSALAYVMYTSGSTGRPKGVEVTHANIVNLLRSLQRDPGCKPTDRLLAITTVSFDMAVVEIFLPLITGATVVIAQRDEVRNPSALVALMERHGVTIMQGTPALWQMLLDSGWRGEPRLQKIFCGGEALPRRLANRLLDCTDAMWNMYGPTEVTVYASIWKVERGEDVVIGGPVTNYHLYVLDNKFTPVPPGSPGELCVGGAGVARGYRKRESLSREKFVPNPFHGGVMYRTGDLAKLLSSGSLTVMGRMDGQVKIRGYRIEVGDVEAAILQHEDVSGAVVVCQDDRLVAFCVPKPNQKAATGTIDRALRPWLARQLPGYMVPAFFISMEKFPVTANGKVDRKALSNLPAINRDPPAPTKAPPVDVKGKIVEAWRKVLGHDNFGPEDSFFDLGGDSLRLIRVQQELQASLGRVISVASLFEHFTIKKLTAHIVSAGTEEKPQRLVEFDRGRDADIAIVSMACRLPGGIATPEEFWDLLHRGGDAITEVPKDRWDAETLYDFSPDTPGKAYCKNGGFVSNIDSFDRGFFGISPREARSLDPAQYLMLETCWEGFERVGYTMEKLQGSSTGVFIGTSNILGHLTHEKPAQNGFEDLDGYKVTGTAGATMSGRISYHFGLQGPTMTVDTACSSSLVATHLACTALRQGECDLAVSGGVSLLTNPGLHVEFSRLQGMSPDGRCRAFSADADGTGWSEGSVAVVLKRLSDAQRDGDTIHGVIRGSAVNHDGRSASLTTPSGSAQRRLVQKALSAGRLQPKDIDYVEAHGTGTKLGDPIEATALAEVFGPGRMENEPLLIGSVKSNVGHTQAAAGLVGLLKVVLAMRHSTLPKTLHVSKPTPVVDWNAANMAPILDDRPWRSQGGRLRRAGISAFGIGGTNAHVVVEEPPEQVANGMLAAHIPPNFPFVLSGDSDEALLAQAEKLHRHVNETADSLGDIAFSLATTRSHFRKRLAIVADGKTQLLDRLDSVIRQGPARDAVETPKLAMLFTGQGSQYPGMGKGLASAHPVFDEAIREIASCFDDELDTPLLEVMWSEPGDAASGLLDRTDFAQAALFALELALWRLWQQWGVQPDFLLGHSLGELVAAHVAGVFGLADACRLVAARGRLMQAQTGDYAMLSLEASGSEAAESIERLGRGAEVEIALQNTPSQTIVSGVRVAVEEVAASFVAQGRKTKTVVDGHAFHSRFLDNALDDFRALAKTVDFKAPNLKIISSVTGREVEPGEMQNAEYWVRHLRDPVLFVDAVRELGRRKANVFLELGPQKVLSGMGPLCLEGEDGRSDAVLWLHSLTRNEDDALTLHRCLSLLHTHHVSINWKSYFKPFGCHRVQLPTYAFRRKSFRRSSIGRDDSEAGSTQEQHQQQQQGQAQIAHPGHLQFGVSWAPVIGSGIEVRGTWGYVVPTSKPTPWVERLISYLQATNLDLVPFERFEDAKGAKLEGLFSLWDSDADVFEQTQQLIPLALSQLQTAAQTRFLPTIVWLTRRAVGTGVPEDDATIIPGVGSLLWGLARTTRSEHPELKLRLIDLSEDTSPATLKSAIAQSLHYQETECAVRHGKVFVPRMKTVSPSPLSETNQSMIRKDGAVLITGGLGHIGMCAARWLAKEHGIRDLIITSRRGMETPGATNLVMELGVLGARVKIVPSDISNMEGVSELMKIFNEDRPLRGVIHAAGISGSGVLASTTPERCLETVAPKAHGAWLLHEATKDMDLDIFVMFSSISGILGMPGLASYAAANTFLDALAHFRRGRGLPGTSVAYGTWGGDGGMASSLAPTAQSYLARFGLSALSPEGGLKVMDCAVRSQRALTVGAVLDLERVRRFFDDQESGAPPLLRELLPPSKSPSLKAGQPPKHMDLREVLQNAETIKHFNIVLDMVREVAARTLGFSHSSEVEVTRSLKEIGIDSLTAVQIRNRLESVTRLKLSANIIFLHKDLKALTQFLLSTMYATDPQEGGTREESAAVIGETDIDEAAICNGYLDSTFNFSNFTQTRANTPGDVLLTGATGFIGAFILHELLKAKVNTFCIVRCTSQQNGMDRIIDTLESYSFWSPAFRDLVHVVEGDISKPFFGLTGARGERYTSLANNVSTIIHSAGLVDWLLPLSDYVGPNIISAHEILRLASSGVPKTVHLISTISTLPKHMGLELTEGDMEYGYGTSKYIAERLFSAARWRGASTCVWRLPYATASSTTGHFRKDRGDFLHNLILGCLELGAFPSVNADMSAVLPVDYLAKTIVAVVTRDFHRLGKDYDFLNKQAVSCSEFFRTLGNVAGQEIAEMPFGQWKEMVMGYAEENPGSPLARITAVLDNYTEENAASMFKGSIVGANVFGEDDYPAPALDREFVKAYLSQIRSDK</sequence>
<dbReference type="SMART" id="SM00825">
    <property type="entry name" value="PKS_KS"/>
    <property type="match status" value="1"/>
</dbReference>
<dbReference type="Gene3D" id="2.30.38.10">
    <property type="entry name" value="Luciferase, Domain 3"/>
    <property type="match status" value="1"/>
</dbReference>
<keyword evidence="2" id="KW-0597">Phosphoprotein</keyword>
<dbReference type="InterPro" id="IPR016039">
    <property type="entry name" value="Thiolase-like"/>
</dbReference>
<dbReference type="GO" id="GO:0004312">
    <property type="term" value="F:fatty acid synthase activity"/>
    <property type="evidence" value="ECO:0007669"/>
    <property type="project" value="TreeGrafter"/>
</dbReference>
<keyword evidence="3" id="KW-0436">Ligase</keyword>
<dbReference type="CDD" id="cd08956">
    <property type="entry name" value="KR_3_FAS_SDR_x"/>
    <property type="match status" value="1"/>
</dbReference>
<evidence type="ECO:0000256" key="7">
    <source>
        <dbReference type="ARBA" id="ARBA00029454"/>
    </source>
</evidence>
<dbReference type="Proteomes" id="UP001174936">
    <property type="component" value="Unassembled WGS sequence"/>
</dbReference>
<dbReference type="InterPro" id="IPR020806">
    <property type="entry name" value="PKS_PP-bd"/>
</dbReference>
<dbReference type="Pfam" id="PF00698">
    <property type="entry name" value="Acyl_transf_1"/>
    <property type="match status" value="1"/>
</dbReference>
<evidence type="ECO:0000256" key="6">
    <source>
        <dbReference type="ARBA" id="ARBA00023002"/>
    </source>
</evidence>
<dbReference type="Gene3D" id="1.10.1200.10">
    <property type="entry name" value="ACP-like"/>
    <property type="match status" value="2"/>
</dbReference>
<dbReference type="GO" id="GO:0044550">
    <property type="term" value="P:secondary metabolite biosynthetic process"/>
    <property type="evidence" value="ECO:0007669"/>
    <property type="project" value="UniProtKB-ARBA"/>
</dbReference>
<dbReference type="SMART" id="SM00827">
    <property type="entry name" value="PKS_AT"/>
    <property type="match status" value="1"/>
</dbReference>
<dbReference type="InterPro" id="IPR010080">
    <property type="entry name" value="Thioester_reductase-like_dom"/>
</dbReference>
<evidence type="ECO:0000256" key="1">
    <source>
        <dbReference type="ARBA" id="ARBA00022450"/>
    </source>
</evidence>
<dbReference type="InterPro" id="IPR013120">
    <property type="entry name" value="FAR_NAD-bd"/>
</dbReference>
<dbReference type="InterPro" id="IPR014030">
    <property type="entry name" value="Ketoacyl_synth_N"/>
</dbReference>
<evidence type="ECO:0000256" key="8">
    <source>
        <dbReference type="SAM" id="MobiDB-lite"/>
    </source>
</evidence>
<keyword evidence="12" id="KW-1185">Reference proteome</keyword>
<evidence type="ECO:0000256" key="5">
    <source>
        <dbReference type="ARBA" id="ARBA00022679"/>
    </source>
</evidence>
<dbReference type="PROSITE" id="PS52004">
    <property type="entry name" value="KS3_2"/>
    <property type="match status" value="1"/>
</dbReference>
<dbReference type="PROSITE" id="PS00455">
    <property type="entry name" value="AMP_BINDING"/>
    <property type="match status" value="1"/>
</dbReference>
<dbReference type="InterPro" id="IPR010071">
    <property type="entry name" value="AA_adenyl_dom"/>
</dbReference>
<dbReference type="Gene3D" id="3.40.50.980">
    <property type="match status" value="2"/>
</dbReference>
<dbReference type="SUPFAM" id="SSF51735">
    <property type="entry name" value="NAD(P)-binding Rossmann-fold domains"/>
    <property type="match status" value="3"/>
</dbReference>
<feature type="compositionally biased region" description="Polar residues" evidence="8">
    <location>
        <begin position="7"/>
        <end position="19"/>
    </location>
</feature>
<dbReference type="PANTHER" id="PTHR43775">
    <property type="entry name" value="FATTY ACID SYNTHASE"/>
    <property type="match status" value="1"/>
</dbReference>
<dbReference type="Gene3D" id="3.40.50.720">
    <property type="entry name" value="NAD(P)-binding Rossmann-like Domain"/>
    <property type="match status" value="2"/>
</dbReference>
<dbReference type="Pfam" id="PF00501">
    <property type="entry name" value="AMP-binding"/>
    <property type="match status" value="1"/>
</dbReference>
<dbReference type="InterPro" id="IPR016036">
    <property type="entry name" value="Malonyl_transacylase_ACP-bd"/>
</dbReference>
<dbReference type="PROSITE" id="PS50075">
    <property type="entry name" value="CARRIER"/>
    <property type="match status" value="2"/>
</dbReference>
<dbReference type="PROSITE" id="PS00012">
    <property type="entry name" value="PHOSPHOPANTETHEINE"/>
    <property type="match status" value="1"/>
</dbReference>
<dbReference type="GO" id="GO:0008168">
    <property type="term" value="F:methyltransferase activity"/>
    <property type="evidence" value="ECO:0007669"/>
    <property type="project" value="UniProtKB-KW"/>
</dbReference>
<dbReference type="InterPro" id="IPR014043">
    <property type="entry name" value="Acyl_transferase_dom"/>
</dbReference>
<dbReference type="Pfam" id="PF08659">
    <property type="entry name" value="KR"/>
    <property type="match status" value="1"/>
</dbReference>
<feature type="compositionally biased region" description="Low complexity" evidence="8">
    <location>
        <begin position="1528"/>
        <end position="1540"/>
    </location>
</feature>
<dbReference type="InterPro" id="IPR014031">
    <property type="entry name" value="Ketoacyl_synth_C"/>
</dbReference>
<dbReference type="SUPFAM" id="SSF52151">
    <property type="entry name" value="FabD/lysophospholipase-like"/>
    <property type="match status" value="1"/>
</dbReference>
<dbReference type="InterPro" id="IPR001227">
    <property type="entry name" value="Ac_transferase_dom_sf"/>
</dbReference>
<dbReference type="InterPro" id="IPR016035">
    <property type="entry name" value="Acyl_Trfase/lysoPLipase"/>
</dbReference>
<feature type="region of interest" description="Disordered" evidence="8">
    <location>
        <begin position="1999"/>
        <end position="2018"/>
    </location>
</feature>
<dbReference type="InterPro" id="IPR036291">
    <property type="entry name" value="NAD(P)-bd_dom_sf"/>
</dbReference>
<dbReference type="InterPro" id="IPR025110">
    <property type="entry name" value="AMP-bd_C"/>
</dbReference>
<feature type="region of interest" description="Disordered" evidence="8">
    <location>
        <begin position="1"/>
        <end position="26"/>
    </location>
</feature>
<dbReference type="PANTHER" id="PTHR43775:SF51">
    <property type="entry name" value="INACTIVE PHENOLPHTHIOCEROL SYNTHESIS POLYKETIDE SYNTHASE TYPE I PKS1-RELATED"/>
    <property type="match status" value="1"/>
</dbReference>
<dbReference type="Gene3D" id="3.40.47.10">
    <property type="match status" value="1"/>
</dbReference>
<dbReference type="GO" id="GO:0016874">
    <property type="term" value="F:ligase activity"/>
    <property type="evidence" value="ECO:0007669"/>
    <property type="project" value="UniProtKB-KW"/>
</dbReference>
<dbReference type="InterPro" id="IPR006162">
    <property type="entry name" value="Ppantetheine_attach_site"/>
</dbReference>
<dbReference type="InterPro" id="IPR000873">
    <property type="entry name" value="AMP-dep_synth/lig_dom"/>
</dbReference>
<dbReference type="GO" id="GO:0016491">
    <property type="term" value="F:oxidoreductase activity"/>
    <property type="evidence" value="ECO:0007669"/>
    <property type="project" value="UniProtKB-KW"/>
</dbReference>
<keyword evidence="5" id="KW-0808">Transferase</keyword>
<dbReference type="Pfam" id="PF07993">
    <property type="entry name" value="NAD_binding_4"/>
    <property type="match status" value="1"/>
</dbReference>
<evidence type="ECO:0000259" key="9">
    <source>
        <dbReference type="PROSITE" id="PS50075"/>
    </source>
</evidence>
<feature type="region of interest" description="Disordered" evidence="8">
    <location>
        <begin position="1517"/>
        <end position="1541"/>
    </location>
</feature>
<feature type="domain" description="Carrier" evidence="9">
    <location>
        <begin position="2037"/>
        <end position="2112"/>
    </location>
</feature>
<dbReference type="InterPro" id="IPR020845">
    <property type="entry name" value="AMP-binding_CS"/>
</dbReference>
<feature type="domain" description="Ketosynthase family 3 (KS3)" evidence="10">
    <location>
        <begin position="629"/>
        <end position="1059"/>
    </location>
</feature>
<organism evidence="11 12">
    <name type="scientific">Cercophora newfieldiana</name>
    <dbReference type="NCBI Taxonomy" id="92897"/>
    <lineage>
        <taxon>Eukaryota</taxon>
        <taxon>Fungi</taxon>
        <taxon>Dikarya</taxon>
        <taxon>Ascomycota</taxon>
        <taxon>Pezizomycotina</taxon>
        <taxon>Sordariomycetes</taxon>
        <taxon>Sordariomycetidae</taxon>
        <taxon>Sordariales</taxon>
        <taxon>Lasiosphaeriaceae</taxon>
        <taxon>Cercophora</taxon>
    </lineage>
</organism>
<dbReference type="CDD" id="cd05930">
    <property type="entry name" value="A_NRPS"/>
    <property type="match status" value="1"/>
</dbReference>
<name>A0AA39YBF6_9PEZI</name>
<dbReference type="InterPro" id="IPR045851">
    <property type="entry name" value="AMP-bd_C_sf"/>
</dbReference>
<dbReference type="SUPFAM" id="SSF55048">
    <property type="entry name" value="Probable ACP-binding domain of malonyl-CoA ACP transacylase"/>
    <property type="match status" value="1"/>
</dbReference>
<dbReference type="GO" id="GO:0031177">
    <property type="term" value="F:phosphopantetheine binding"/>
    <property type="evidence" value="ECO:0007669"/>
    <property type="project" value="InterPro"/>
</dbReference>
<keyword evidence="4" id="KW-0489">Methyltransferase</keyword>
<dbReference type="InterPro" id="IPR036736">
    <property type="entry name" value="ACP-like_sf"/>
</dbReference>
<gene>
    <name evidence="11" type="ORF">B0T16DRAFT_326552</name>
</gene>
<dbReference type="Pfam" id="PF22621">
    <property type="entry name" value="CurL-like_PKS_C"/>
    <property type="match status" value="1"/>
</dbReference>
<dbReference type="GO" id="GO:0006633">
    <property type="term" value="P:fatty acid biosynthetic process"/>
    <property type="evidence" value="ECO:0007669"/>
    <property type="project" value="TreeGrafter"/>
</dbReference>
<dbReference type="InterPro" id="IPR057326">
    <property type="entry name" value="KR_dom"/>
</dbReference>
<dbReference type="InterPro" id="IPR020841">
    <property type="entry name" value="PKS_Beta-ketoAc_synthase_dom"/>
</dbReference>
<dbReference type="NCBIfam" id="TIGR01733">
    <property type="entry name" value="AA-adenyl-dom"/>
    <property type="match status" value="1"/>
</dbReference>
<dbReference type="SUPFAM" id="SSF47336">
    <property type="entry name" value="ACP-like"/>
    <property type="match status" value="2"/>
</dbReference>
<dbReference type="Pfam" id="PF02801">
    <property type="entry name" value="Ketoacyl-synt_C"/>
    <property type="match status" value="1"/>
</dbReference>
<dbReference type="SMART" id="SM00822">
    <property type="entry name" value="PKS_KR"/>
    <property type="match status" value="1"/>
</dbReference>
<keyword evidence="6" id="KW-0560">Oxidoreductase</keyword>
<dbReference type="SUPFAM" id="SSF56801">
    <property type="entry name" value="Acetyl-CoA synthetase-like"/>
    <property type="match status" value="1"/>
</dbReference>
<dbReference type="FunFam" id="3.40.47.10:FF:000019">
    <property type="entry name" value="Polyketide synthase type I"/>
    <property type="match status" value="1"/>
</dbReference>
<dbReference type="InterPro" id="IPR009081">
    <property type="entry name" value="PP-bd_ACP"/>
</dbReference>
<comment type="caution">
    <text evidence="11">The sequence shown here is derived from an EMBL/GenBank/DDBJ whole genome shotgun (WGS) entry which is preliminary data.</text>
</comment>
<dbReference type="EMBL" id="JAULSV010000003">
    <property type="protein sequence ID" value="KAK0648491.1"/>
    <property type="molecule type" value="Genomic_DNA"/>
</dbReference>
<dbReference type="Gene3D" id="3.40.366.10">
    <property type="entry name" value="Malonyl-Coenzyme A Acyl Carrier Protein, domain 2"/>
    <property type="match status" value="1"/>
</dbReference>
<dbReference type="InterPro" id="IPR013968">
    <property type="entry name" value="PKS_KR"/>
</dbReference>
<dbReference type="Gene3D" id="3.30.300.30">
    <property type="match status" value="1"/>
</dbReference>
<reference evidence="11" key="1">
    <citation type="submission" date="2023-06" db="EMBL/GenBank/DDBJ databases">
        <title>Genome-scale phylogeny and comparative genomics of the fungal order Sordariales.</title>
        <authorList>
            <consortium name="Lawrence Berkeley National Laboratory"/>
            <person name="Hensen N."/>
            <person name="Bonometti L."/>
            <person name="Westerberg I."/>
            <person name="Brannstrom I.O."/>
            <person name="Guillou S."/>
            <person name="Cros-Aarteil S."/>
            <person name="Calhoun S."/>
            <person name="Haridas S."/>
            <person name="Kuo A."/>
            <person name="Mondo S."/>
            <person name="Pangilinan J."/>
            <person name="Riley R."/>
            <person name="Labutti K."/>
            <person name="Andreopoulos B."/>
            <person name="Lipzen A."/>
            <person name="Chen C."/>
            <person name="Yanf M."/>
            <person name="Daum C."/>
            <person name="Ng V."/>
            <person name="Clum A."/>
            <person name="Steindorff A."/>
            <person name="Ohm R."/>
            <person name="Martin F."/>
            <person name="Silar P."/>
            <person name="Natvig D."/>
            <person name="Lalanne C."/>
            <person name="Gautier V."/>
            <person name="Ament-Velasquez S.L."/>
            <person name="Kruys A."/>
            <person name="Hutchinson M.I."/>
            <person name="Powell A.J."/>
            <person name="Barry K."/>
            <person name="Miller A.N."/>
            <person name="Grigoriev I.V."/>
            <person name="Debuchy R."/>
            <person name="Gladieux P."/>
            <person name="Thoren M.H."/>
            <person name="Johannesson H."/>
        </authorList>
    </citation>
    <scope>NUCLEOTIDE SEQUENCE</scope>
    <source>
        <strain evidence="11">SMH2532-1</strain>
    </source>
</reference>
<dbReference type="SUPFAM" id="SSF53901">
    <property type="entry name" value="Thiolase-like"/>
    <property type="match status" value="1"/>
</dbReference>
<evidence type="ECO:0000313" key="11">
    <source>
        <dbReference type="EMBL" id="KAK0648491.1"/>
    </source>
</evidence>
<dbReference type="NCBIfam" id="TIGR01746">
    <property type="entry name" value="Thioester-redct"/>
    <property type="match status" value="1"/>
</dbReference>
<keyword evidence="1" id="KW-0596">Phosphopantetheine</keyword>
<protein>
    <submittedName>
        <fullName evidence="11">Polyketide synthase</fullName>
    </submittedName>
</protein>
<dbReference type="FunFam" id="3.40.50.980:FF:000001">
    <property type="entry name" value="Non-ribosomal peptide synthetase"/>
    <property type="match status" value="1"/>
</dbReference>
<dbReference type="GO" id="GO:0032259">
    <property type="term" value="P:methylation"/>
    <property type="evidence" value="ECO:0007669"/>
    <property type="project" value="UniProtKB-KW"/>
</dbReference>
<accession>A0AA39YBF6</accession>
<feature type="domain" description="Carrier" evidence="9">
    <location>
        <begin position="538"/>
        <end position="613"/>
    </location>
</feature>
<evidence type="ECO:0000256" key="2">
    <source>
        <dbReference type="ARBA" id="ARBA00022553"/>
    </source>
</evidence>
<dbReference type="FunFam" id="3.40.50.12780:FF:000012">
    <property type="entry name" value="Non-ribosomal peptide synthetase"/>
    <property type="match status" value="1"/>
</dbReference>
<dbReference type="Gene3D" id="3.30.70.3290">
    <property type="match status" value="1"/>
</dbReference>
<comment type="similarity">
    <text evidence="7">Belongs to the NRP synthetase family.</text>
</comment>
<dbReference type="InterPro" id="IPR050091">
    <property type="entry name" value="PKS_NRPS_Biosynth_Enz"/>
</dbReference>
<evidence type="ECO:0000256" key="3">
    <source>
        <dbReference type="ARBA" id="ARBA00022598"/>
    </source>
</evidence>
<proteinExistence type="inferred from homology"/>
<dbReference type="Pfam" id="PF00550">
    <property type="entry name" value="PP-binding"/>
    <property type="match status" value="2"/>
</dbReference>